<dbReference type="Pfam" id="PF13192">
    <property type="entry name" value="Thioredoxin_3"/>
    <property type="match status" value="1"/>
</dbReference>
<evidence type="ECO:0000313" key="5">
    <source>
        <dbReference type="Proteomes" id="UP000309544"/>
    </source>
</evidence>
<dbReference type="Proteomes" id="UP000309544">
    <property type="component" value="Unassembled WGS sequence"/>
</dbReference>
<evidence type="ECO:0000256" key="2">
    <source>
        <dbReference type="PIRSR" id="PIRSR037031-51"/>
    </source>
</evidence>
<organism evidence="4 5">
    <name type="scientific">Prosthecochloris vibrioformis</name>
    <name type="common">Chlorobium vibrioforme</name>
    <dbReference type="NCBI Taxonomy" id="1098"/>
    <lineage>
        <taxon>Bacteria</taxon>
        <taxon>Pseudomonadati</taxon>
        <taxon>Chlorobiota</taxon>
        <taxon>Chlorobiia</taxon>
        <taxon>Chlorobiales</taxon>
        <taxon>Chlorobiaceae</taxon>
        <taxon>Prosthecochloris</taxon>
    </lineage>
</organism>
<dbReference type="AlphaFoldDB" id="A0A5C4RSK9"/>
<evidence type="ECO:0000313" key="4">
    <source>
        <dbReference type="EMBL" id="TNJ34140.1"/>
    </source>
</evidence>
<gene>
    <name evidence="4" type="ORF">FGF68_09880</name>
</gene>
<feature type="domain" description="Thioredoxin-like fold" evidence="3">
    <location>
        <begin position="3"/>
        <end position="76"/>
    </location>
</feature>
<protein>
    <submittedName>
        <fullName evidence="4">Thioredoxin family protein</fullName>
    </submittedName>
</protein>
<feature type="active site" description="Nucleophile" evidence="1">
    <location>
        <position position="11"/>
    </location>
</feature>
<evidence type="ECO:0000256" key="1">
    <source>
        <dbReference type="PIRSR" id="PIRSR037031-50"/>
    </source>
</evidence>
<dbReference type="Gene3D" id="3.40.30.10">
    <property type="entry name" value="Glutaredoxin"/>
    <property type="match status" value="1"/>
</dbReference>
<proteinExistence type="predicted"/>
<sequence>MKQIKVLGTGCATCKQLEKLVRQAVEETGTEATIEKVEDIQDIIAYNVMSTPALVIDEEVRSAGRVPSIEELRQLIAS</sequence>
<dbReference type="InterPro" id="IPR012336">
    <property type="entry name" value="Thioredoxin-like_fold"/>
</dbReference>
<reference evidence="4 5" key="1">
    <citation type="submission" date="2019-05" db="EMBL/GenBank/DDBJ databases">
        <title>Draft Whole-Genome sequence of the green sulfur bacterium Prosthecochloris vibrioformis DSM 260.</title>
        <authorList>
            <person name="Meyer T.E."/>
            <person name="Kyndt J.A."/>
        </authorList>
    </citation>
    <scope>NUCLEOTIDE SEQUENCE [LARGE SCALE GENOMIC DNA]</scope>
    <source>
        <strain evidence="4 5">DSM 260</strain>
    </source>
</reference>
<feature type="disulfide bond" description="Redox-active" evidence="2">
    <location>
        <begin position="11"/>
        <end position="14"/>
    </location>
</feature>
<keyword evidence="2" id="KW-1015">Disulfide bond</keyword>
<keyword evidence="2" id="KW-0676">Redox-active center</keyword>
<dbReference type="InterPro" id="IPR005243">
    <property type="entry name" value="THIRX-like_proc"/>
</dbReference>
<feature type="active site" description="Nucleophile" evidence="1">
    <location>
        <position position="14"/>
    </location>
</feature>
<dbReference type="NCBIfam" id="TIGR00412">
    <property type="entry name" value="redox_disulf_2"/>
    <property type="match status" value="1"/>
</dbReference>
<dbReference type="PANTHER" id="PTHR36450">
    <property type="entry name" value="THIOREDOXIN"/>
    <property type="match status" value="1"/>
</dbReference>
<accession>A0A5C4RSK9</accession>
<dbReference type="InterPro" id="IPR036249">
    <property type="entry name" value="Thioredoxin-like_sf"/>
</dbReference>
<name>A0A5C4RSK9_PROVB</name>
<dbReference type="EMBL" id="VDCI01000011">
    <property type="protein sequence ID" value="TNJ34140.1"/>
    <property type="molecule type" value="Genomic_DNA"/>
</dbReference>
<comment type="caution">
    <text evidence="4">The sequence shown here is derived from an EMBL/GenBank/DDBJ whole genome shotgun (WGS) entry which is preliminary data.</text>
</comment>
<dbReference type="PANTHER" id="PTHR36450:SF1">
    <property type="entry name" value="THIOREDOXIN"/>
    <property type="match status" value="1"/>
</dbReference>
<keyword evidence="5" id="KW-1185">Reference proteome</keyword>
<dbReference type="SUPFAM" id="SSF52833">
    <property type="entry name" value="Thioredoxin-like"/>
    <property type="match status" value="1"/>
</dbReference>
<dbReference type="RefSeq" id="WP_068866960.1">
    <property type="nucleotide sequence ID" value="NZ_VDCI01000011.1"/>
</dbReference>
<dbReference type="PIRSF" id="PIRSF037031">
    <property type="entry name" value="Redox_disulphide_2"/>
    <property type="match status" value="1"/>
</dbReference>
<evidence type="ECO:0000259" key="3">
    <source>
        <dbReference type="Pfam" id="PF13192"/>
    </source>
</evidence>